<keyword evidence="3" id="KW-1185">Reference proteome</keyword>
<evidence type="ECO:0000313" key="3">
    <source>
        <dbReference type="Proteomes" id="UP000002791"/>
    </source>
</evidence>
<dbReference type="EMBL" id="CM001440">
    <property type="protein sequence ID" value="EHR59928.1"/>
    <property type="molecule type" value="Genomic_DNA"/>
</dbReference>
<dbReference type="InterPro" id="IPR010982">
    <property type="entry name" value="Lambda_DNA-bd_dom_sf"/>
</dbReference>
<dbReference type="AlphaFoldDB" id="H5XMH9"/>
<dbReference type="Pfam" id="PF13560">
    <property type="entry name" value="HTH_31"/>
    <property type="match status" value="1"/>
</dbReference>
<evidence type="ECO:0000259" key="1">
    <source>
        <dbReference type="PROSITE" id="PS50943"/>
    </source>
</evidence>
<dbReference type="RefSeq" id="WP_005454177.1">
    <property type="nucleotide sequence ID" value="NZ_CM001440.1"/>
</dbReference>
<dbReference type="InterPro" id="IPR011990">
    <property type="entry name" value="TPR-like_helical_dom_sf"/>
</dbReference>
<protein>
    <submittedName>
        <fullName evidence="2">Putative transcriptional regulator</fullName>
    </submittedName>
</protein>
<dbReference type="GO" id="GO:0003677">
    <property type="term" value="F:DNA binding"/>
    <property type="evidence" value="ECO:0007669"/>
    <property type="project" value="InterPro"/>
</dbReference>
<sequence length="350" mass="38184">MDTFGRRLRRLREQAGLSQSQLARMVPISQSSLSRYEADRQTVARDLAERLDELVHADGALLGLFRRIDTAETAGSVRVLDAAAVAAFEHTPDLAALIADRTAQFRRLDDFVGGRELYPSVRRSFEAASEACRDDTTALPDLSELGQIAGWVASDAGRTTDAAHLYLTAAKAGEAAGRLDLGASALSSLAYQLANSSAVPDRAEAVLLASAVVNRADGVGRALLLERLAWAHARIGDVAATLRVLDEVDEVFDDAREPAPPWAYWLDQDEINVMRGRCMVELNRPSLVIKLLSEALSRYDPTRVRERGLYTTYLAEALVKEGDVTEALRLLDDMPQAESARLQARLDALA</sequence>
<dbReference type="OrthoDB" id="3428567at2"/>
<dbReference type="Gene3D" id="1.10.260.40">
    <property type="entry name" value="lambda repressor-like DNA-binding domains"/>
    <property type="match status" value="1"/>
</dbReference>
<name>H5XMH9_9PSEU</name>
<dbReference type="HOGENOM" id="CLU_029927_7_0_11"/>
<dbReference type="PROSITE" id="PS50943">
    <property type="entry name" value="HTH_CROC1"/>
    <property type="match status" value="1"/>
</dbReference>
<gene>
    <name evidence="2" type="ORF">SaccyDRAFT_1015</name>
</gene>
<proteinExistence type="predicted"/>
<reference evidence="2 3" key="1">
    <citation type="submission" date="2011-11" db="EMBL/GenBank/DDBJ databases">
        <title>The Noncontiguous Finished sequence of Saccharomonospora cyanea NA-134.</title>
        <authorList>
            <consortium name="US DOE Joint Genome Institute"/>
            <person name="Lucas S."/>
            <person name="Han J."/>
            <person name="Lapidus A."/>
            <person name="Cheng J.-F."/>
            <person name="Goodwin L."/>
            <person name="Pitluck S."/>
            <person name="Peters L."/>
            <person name="Ovchinnikova G."/>
            <person name="Lu M."/>
            <person name="Detter J.C."/>
            <person name="Han C."/>
            <person name="Tapia R."/>
            <person name="Land M."/>
            <person name="Hauser L."/>
            <person name="Kyrpides N."/>
            <person name="Ivanova N."/>
            <person name="Pagani I."/>
            <person name="Brambilla E.-M."/>
            <person name="Klenk H.-P."/>
            <person name="Woyke T."/>
        </authorList>
    </citation>
    <scope>NUCLEOTIDE SEQUENCE [LARGE SCALE GENOMIC DNA]</scope>
    <source>
        <strain evidence="2 3">NA-134</strain>
    </source>
</reference>
<dbReference type="CDD" id="cd00093">
    <property type="entry name" value="HTH_XRE"/>
    <property type="match status" value="1"/>
</dbReference>
<dbReference type="SMART" id="SM00530">
    <property type="entry name" value="HTH_XRE"/>
    <property type="match status" value="1"/>
</dbReference>
<organism evidence="2 3">
    <name type="scientific">Saccharomonospora cyanea NA-134</name>
    <dbReference type="NCBI Taxonomy" id="882082"/>
    <lineage>
        <taxon>Bacteria</taxon>
        <taxon>Bacillati</taxon>
        <taxon>Actinomycetota</taxon>
        <taxon>Actinomycetes</taxon>
        <taxon>Pseudonocardiales</taxon>
        <taxon>Pseudonocardiaceae</taxon>
        <taxon>Saccharomonospora</taxon>
    </lineage>
</organism>
<accession>H5XMH9</accession>
<dbReference type="SUPFAM" id="SSF48452">
    <property type="entry name" value="TPR-like"/>
    <property type="match status" value="1"/>
</dbReference>
<dbReference type="SUPFAM" id="SSF47413">
    <property type="entry name" value="lambda repressor-like DNA-binding domains"/>
    <property type="match status" value="1"/>
</dbReference>
<evidence type="ECO:0000313" key="2">
    <source>
        <dbReference type="EMBL" id="EHR59928.1"/>
    </source>
</evidence>
<dbReference type="STRING" id="882082.SaccyDRAFT_1015"/>
<dbReference type="eggNOG" id="COG1396">
    <property type="taxonomic scope" value="Bacteria"/>
</dbReference>
<feature type="domain" description="HTH cro/C1-type" evidence="1">
    <location>
        <begin position="8"/>
        <end position="62"/>
    </location>
</feature>
<dbReference type="InterPro" id="IPR001387">
    <property type="entry name" value="Cro/C1-type_HTH"/>
</dbReference>
<dbReference type="Proteomes" id="UP000002791">
    <property type="component" value="Chromosome"/>
</dbReference>